<dbReference type="EMBL" id="CAJNOU010015526">
    <property type="protein sequence ID" value="CAF1572454.1"/>
    <property type="molecule type" value="Genomic_DNA"/>
</dbReference>
<reference evidence="1" key="1">
    <citation type="submission" date="2021-02" db="EMBL/GenBank/DDBJ databases">
        <authorList>
            <person name="Nowell W R."/>
        </authorList>
    </citation>
    <scope>NUCLEOTIDE SEQUENCE</scope>
</reference>
<evidence type="ECO:0000313" key="1">
    <source>
        <dbReference type="EMBL" id="CAF1572454.1"/>
    </source>
</evidence>
<dbReference type="Proteomes" id="UP000663889">
    <property type="component" value="Unassembled WGS sequence"/>
</dbReference>
<dbReference type="AlphaFoldDB" id="A0A815YP37"/>
<organism evidence="1 2">
    <name type="scientific">Rotaria sordida</name>
    <dbReference type="NCBI Taxonomy" id="392033"/>
    <lineage>
        <taxon>Eukaryota</taxon>
        <taxon>Metazoa</taxon>
        <taxon>Spiralia</taxon>
        <taxon>Gnathifera</taxon>
        <taxon>Rotifera</taxon>
        <taxon>Eurotatoria</taxon>
        <taxon>Bdelloidea</taxon>
        <taxon>Philodinida</taxon>
        <taxon>Philodinidae</taxon>
        <taxon>Rotaria</taxon>
    </lineage>
</organism>
<gene>
    <name evidence="1" type="ORF">SEV965_LOCUS39635</name>
</gene>
<name>A0A815YP37_9BILA</name>
<evidence type="ECO:0000313" key="2">
    <source>
        <dbReference type="Proteomes" id="UP000663889"/>
    </source>
</evidence>
<protein>
    <submittedName>
        <fullName evidence="1">Uncharacterized protein</fullName>
    </submittedName>
</protein>
<accession>A0A815YP37</accession>
<sequence length="51" mass="5612">MYMLKYFNFFIRIKTTITLPQHTIDQVSAGTLTVSQTTNGNEGIESATASA</sequence>
<comment type="caution">
    <text evidence="1">The sequence shown here is derived from an EMBL/GenBank/DDBJ whole genome shotgun (WGS) entry which is preliminary data.</text>
</comment>
<proteinExistence type="predicted"/>
<feature type="non-terminal residue" evidence="1">
    <location>
        <position position="1"/>
    </location>
</feature>